<dbReference type="EMBL" id="UIVS01000004">
    <property type="protein sequence ID" value="SVP95274.1"/>
    <property type="molecule type" value="Genomic_DNA"/>
</dbReference>
<reference evidence="2" key="1">
    <citation type="submission" date="2018-07" db="EMBL/GenBank/DDBJ databases">
        <authorList>
            <person name="Quirk P.G."/>
            <person name="Krulwich T.A."/>
        </authorList>
    </citation>
    <scope>NUCLEOTIDE SEQUENCE</scope>
    <source>
        <strain evidence="2">Anand</strain>
    </source>
</reference>
<proteinExistence type="predicted"/>
<gene>
    <name evidence="1" type="ORF">TAT_000343600</name>
    <name evidence="2" type="ORF">TAV_000343400</name>
</gene>
<sequence>MKSLLIIKSYIIIKLLSNVFHPSYSLTSNILNPPLDNNVKSTTDLPVTQQQLESDIGIHNNLYYFLAQSNNIHNIDDEIRNKEILDTGEKNEISFNHNSGGCNVLKDDYIEVALDPHDILKTQELIYSITPSELRLYFKDRNSKKEHTNPPKKGKLFARFSFNTIVTPFETISSSRECFTLFYNKSPIIFCGSDTKNRELVFYFYIFSSFMVSLLKAKFCFVAHTALGPSHNTSKFGKKEAELPEFSNKKKRLENLFKDSSDVGINEHENDTTNIDIKNIQSGKPQIFLNGEEVNGDDSEAKPGQAA</sequence>
<evidence type="ECO:0000313" key="2">
    <source>
        <dbReference type="EMBL" id="SVP95274.1"/>
    </source>
</evidence>
<dbReference type="EMBL" id="UIVT01000004">
    <property type="protein sequence ID" value="SVP94429.1"/>
    <property type="molecule type" value="Genomic_DNA"/>
</dbReference>
<accession>A0A3B0MZV0</accession>
<name>A0A3B0MZV0_THEAN</name>
<organism evidence="2">
    <name type="scientific">Theileria annulata</name>
    <dbReference type="NCBI Taxonomy" id="5874"/>
    <lineage>
        <taxon>Eukaryota</taxon>
        <taxon>Sar</taxon>
        <taxon>Alveolata</taxon>
        <taxon>Apicomplexa</taxon>
        <taxon>Aconoidasida</taxon>
        <taxon>Piroplasmida</taxon>
        <taxon>Theileriidae</taxon>
        <taxon>Theileria</taxon>
    </lineage>
</organism>
<dbReference type="VEuPathDB" id="PiroplasmaDB:TA08740"/>
<protein>
    <submittedName>
        <fullName evidence="2">Uncharacterized protein</fullName>
    </submittedName>
</protein>
<dbReference type="AlphaFoldDB" id="A0A3B0MZV0"/>
<evidence type="ECO:0000313" key="1">
    <source>
        <dbReference type="EMBL" id="SVP94429.1"/>
    </source>
</evidence>